<feature type="region of interest" description="Disordered" evidence="1">
    <location>
        <begin position="74"/>
        <end position="124"/>
    </location>
</feature>
<reference evidence="3 4" key="1">
    <citation type="submission" date="2013-09" db="EMBL/GenBank/DDBJ databases">
        <title>Whole genome sequencing of Halarchaeum acidiphilum strain MH1-52-1.</title>
        <authorList>
            <person name="Shimane Y."/>
            <person name="Minegishi H."/>
            <person name="Nishi S."/>
            <person name="Echigo A."/>
            <person name="Shuto A."/>
            <person name="Konishi M."/>
            <person name="Ito T."/>
            <person name="Ohkuma M."/>
            <person name="Ohta Y."/>
            <person name="Nagano Y."/>
            <person name="Tsubouchi T."/>
            <person name="Mori K."/>
            <person name="Usui K."/>
            <person name="Kamekura M."/>
            <person name="Usami R."/>
            <person name="Takaki Y."/>
            <person name="Hatada Y."/>
        </authorList>
    </citation>
    <scope>NUCLEOTIDE SEQUENCE [LARGE SCALE GENOMIC DNA]</scope>
    <source>
        <strain evidence="3 4">JCM 16109</strain>
    </source>
</reference>
<dbReference type="Proteomes" id="UP000016986">
    <property type="component" value="Unassembled WGS sequence"/>
</dbReference>
<organism evidence="3 4">
    <name type="scientific">Halarchaeum acidiphilum MH1-52-1</name>
    <dbReference type="NCBI Taxonomy" id="1261545"/>
    <lineage>
        <taxon>Archaea</taxon>
        <taxon>Methanobacteriati</taxon>
        <taxon>Methanobacteriota</taxon>
        <taxon>Stenosarchaea group</taxon>
        <taxon>Halobacteria</taxon>
        <taxon>Halobacteriales</taxon>
        <taxon>Halobacteriaceae</taxon>
    </lineage>
</organism>
<sequence length="124" mass="13233">MDGLVAGAHGAVGQHVTRLLAEHDDHEAYGLARKPAFDDGIDALGATPVRGDVTNPDSLADAVAGRDAVIFAAGSSGEDVTRTRSRPRRVRRVSASTSGRRRGRRRTRTCGRAISRTRSSDRGR</sequence>
<dbReference type="eggNOG" id="arCOG03017">
    <property type="taxonomic scope" value="Archaea"/>
</dbReference>
<dbReference type="Pfam" id="PF13460">
    <property type="entry name" value="NAD_binding_10"/>
    <property type="match status" value="1"/>
</dbReference>
<feature type="domain" description="NAD(P)-binding" evidence="2">
    <location>
        <begin position="7"/>
        <end position="83"/>
    </location>
</feature>
<dbReference type="EMBL" id="BATA01000005">
    <property type="protein sequence ID" value="GAD51595.1"/>
    <property type="molecule type" value="Genomic_DNA"/>
</dbReference>
<dbReference type="GO" id="GO:0005737">
    <property type="term" value="C:cytoplasm"/>
    <property type="evidence" value="ECO:0007669"/>
    <property type="project" value="TreeGrafter"/>
</dbReference>
<gene>
    <name evidence="3" type="ORF">MBEHAL_0355</name>
</gene>
<evidence type="ECO:0000256" key="1">
    <source>
        <dbReference type="SAM" id="MobiDB-lite"/>
    </source>
</evidence>
<protein>
    <recommendedName>
        <fullName evidence="2">NAD(P)-binding domain-containing protein</fullName>
    </recommendedName>
</protein>
<dbReference type="InterPro" id="IPR036291">
    <property type="entry name" value="NAD(P)-bd_dom_sf"/>
</dbReference>
<evidence type="ECO:0000313" key="3">
    <source>
        <dbReference type="EMBL" id="GAD51595.1"/>
    </source>
</evidence>
<accession>U2YRH1</accession>
<feature type="compositionally biased region" description="Basic residues" evidence="1">
    <location>
        <begin position="83"/>
        <end position="92"/>
    </location>
</feature>
<dbReference type="PANTHER" id="PTHR48079">
    <property type="entry name" value="PROTEIN YEEZ"/>
    <property type="match status" value="1"/>
</dbReference>
<evidence type="ECO:0000313" key="4">
    <source>
        <dbReference type="Proteomes" id="UP000016986"/>
    </source>
</evidence>
<dbReference type="AlphaFoldDB" id="U2YRH1"/>
<dbReference type="InterPro" id="IPR051783">
    <property type="entry name" value="NAD(P)-dependent_oxidoreduct"/>
</dbReference>
<name>U2YRH1_9EURY</name>
<dbReference type="GO" id="GO:0004029">
    <property type="term" value="F:aldehyde dehydrogenase (NAD+) activity"/>
    <property type="evidence" value="ECO:0007669"/>
    <property type="project" value="TreeGrafter"/>
</dbReference>
<feature type="compositionally biased region" description="Basic residues" evidence="1">
    <location>
        <begin position="99"/>
        <end position="109"/>
    </location>
</feature>
<dbReference type="PANTHER" id="PTHR48079:SF6">
    <property type="entry name" value="NAD(P)-BINDING DOMAIN-CONTAINING PROTEIN-RELATED"/>
    <property type="match status" value="1"/>
</dbReference>
<dbReference type="SUPFAM" id="SSF51735">
    <property type="entry name" value="NAD(P)-binding Rossmann-fold domains"/>
    <property type="match status" value="1"/>
</dbReference>
<dbReference type="InterPro" id="IPR016040">
    <property type="entry name" value="NAD(P)-bd_dom"/>
</dbReference>
<keyword evidence="4" id="KW-1185">Reference proteome</keyword>
<dbReference type="Gene3D" id="3.40.50.720">
    <property type="entry name" value="NAD(P)-binding Rossmann-like Domain"/>
    <property type="match status" value="1"/>
</dbReference>
<proteinExistence type="predicted"/>
<evidence type="ECO:0000259" key="2">
    <source>
        <dbReference type="Pfam" id="PF13460"/>
    </source>
</evidence>
<comment type="caution">
    <text evidence="3">The sequence shown here is derived from an EMBL/GenBank/DDBJ whole genome shotgun (WGS) entry which is preliminary data.</text>
</comment>